<evidence type="ECO:0000313" key="1">
    <source>
        <dbReference type="EMBL" id="KAJ7552448.1"/>
    </source>
</evidence>
<reference evidence="2" key="1">
    <citation type="journal article" date="2024" name="Proc. Natl. Acad. Sci. U.S.A.">
        <title>Extraordinary preservation of gene collinearity over three hundred million years revealed in homosporous lycophytes.</title>
        <authorList>
            <person name="Li C."/>
            <person name="Wickell D."/>
            <person name="Kuo L.Y."/>
            <person name="Chen X."/>
            <person name="Nie B."/>
            <person name="Liao X."/>
            <person name="Peng D."/>
            <person name="Ji J."/>
            <person name="Jenkins J."/>
            <person name="Williams M."/>
            <person name="Shu S."/>
            <person name="Plott C."/>
            <person name="Barry K."/>
            <person name="Rajasekar S."/>
            <person name="Grimwood J."/>
            <person name="Han X."/>
            <person name="Sun S."/>
            <person name="Hou Z."/>
            <person name="He W."/>
            <person name="Dai G."/>
            <person name="Sun C."/>
            <person name="Schmutz J."/>
            <person name="Leebens-Mack J.H."/>
            <person name="Li F.W."/>
            <person name="Wang L."/>
        </authorList>
    </citation>
    <scope>NUCLEOTIDE SEQUENCE [LARGE SCALE GENOMIC DNA]</scope>
    <source>
        <strain evidence="2">cv. PW_Plant_1</strain>
    </source>
</reference>
<dbReference type="EMBL" id="CM055097">
    <property type="protein sequence ID" value="KAJ7552448.1"/>
    <property type="molecule type" value="Genomic_DNA"/>
</dbReference>
<proteinExistence type="predicted"/>
<evidence type="ECO:0000313" key="2">
    <source>
        <dbReference type="Proteomes" id="UP001162992"/>
    </source>
</evidence>
<gene>
    <name evidence="1" type="ORF">O6H91_06G055500</name>
</gene>
<keyword evidence="2" id="KW-1185">Reference proteome</keyword>
<protein>
    <submittedName>
        <fullName evidence="1">Uncharacterized protein</fullName>
    </submittedName>
</protein>
<sequence length="118" mass="13239">MARQLYLLLQIGPHALLSVLTRWTISAPNNFSLNPRGILPLPTSIHPSLSYLEALKLIPCSYYLLPPFVDKWAIMKKVNISVESKKTLDGNLSVSFLQDLETLNVCKLLYLILLLSSS</sequence>
<dbReference type="Proteomes" id="UP001162992">
    <property type="component" value="Chromosome 6"/>
</dbReference>
<name>A0ACC2DDR2_DIPCM</name>
<accession>A0ACC2DDR2</accession>
<comment type="caution">
    <text evidence="1">The sequence shown here is derived from an EMBL/GenBank/DDBJ whole genome shotgun (WGS) entry which is preliminary data.</text>
</comment>
<organism evidence="1 2">
    <name type="scientific">Diphasiastrum complanatum</name>
    <name type="common">Issler's clubmoss</name>
    <name type="synonym">Lycopodium complanatum</name>
    <dbReference type="NCBI Taxonomy" id="34168"/>
    <lineage>
        <taxon>Eukaryota</taxon>
        <taxon>Viridiplantae</taxon>
        <taxon>Streptophyta</taxon>
        <taxon>Embryophyta</taxon>
        <taxon>Tracheophyta</taxon>
        <taxon>Lycopodiopsida</taxon>
        <taxon>Lycopodiales</taxon>
        <taxon>Lycopodiaceae</taxon>
        <taxon>Lycopodioideae</taxon>
        <taxon>Diphasiastrum</taxon>
    </lineage>
</organism>